<organism evidence="1 2">
    <name type="scientific">Mycolicibacterium aromaticivorans JS19b1 = JCM 16368</name>
    <dbReference type="NCBI Taxonomy" id="1440774"/>
    <lineage>
        <taxon>Bacteria</taxon>
        <taxon>Bacillati</taxon>
        <taxon>Actinomycetota</taxon>
        <taxon>Actinomycetes</taxon>
        <taxon>Mycobacteriales</taxon>
        <taxon>Mycobacteriaceae</taxon>
        <taxon>Mycolicibacterium</taxon>
    </lineage>
</organism>
<evidence type="ECO:0000313" key="2">
    <source>
        <dbReference type="Proteomes" id="UP000022835"/>
    </source>
</evidence>
<accession>A0A064CDW4</accession>
<proteinExistence type="predicted"/>
<dbReference type="STRING" id="1440774.Y900_030415"/>
<dbReference type="AlphaFoldDB" id="A0A064CDW4"/>
<dbReference type="NCBIfam" id="NF046112">
    <property type="entry name" value="MSMEG_6209_Nter"/>
    <property type="match status" value="1"/>
</dbReference>
<comment type="caution">
    <text evidence="1">The sequence shown here is derived from an EMBL/GenBank/DDBJ whole genome shotgun (WGS) entry which is preliminary data.</text>
</comment>
<dbReference type="Gene3D" id="1.10.8.1060">
    <property type="entry name" value="Corynebacterium glutamicum thioredoxin-dependent arsenate reductase, N-terminal domain"/>
    <property type="match status" value="1"/>
</dbReference>
<protein>
    <submittedName>
        <fullName evidence="1">Uncharacterized protein</fullName>
    </submittedName>
</protein>
<reference evidence="1" key="1">
    <citation type="submission" date="2014-05" db="EMBL/GenBank/DDBJ databases">
        <title>Genome sequence of Mycobacterium aromaticivorans strain JS19b1T (= DSM 45407T).</title>
        <authorList>
            <person name="Kwak Y."/>
            <person name="Park G.-S."/>
            <person name="Li Q.X."/>
            <person name="Lee S.-E."/>
            <person name="Shin J.-H."/>
        </authorList>
    </citation>
    <scope>NUCLEOTIDE SEQUENCE [LARGE SCALE GENOMIC DNA]</scope>
    <source>
        <strain evidence="1">JS19b1</strain>
    </source>
</reference>
<dbReference type="EMBL" id="JALN02000003">
    <property type="protein sequence ID" value="KDE96947.1"/>
    <property type="molecule type" value="Genomic_DNA"/>
</dbReference>
<dbReference type="eggNOG" id="ENOG5031WVJ">
    <property type="taxonomic scope" value="Bacteria"/>
</dbReference>
<name>A0A064CDW4_9MYCO</name>
<gene>
    <name evidence="1" type="ORF">Y900_030415</name>
</gene>
<sequence>MKTMDEETQIGHLVARLAAQYPGLPSATVSEVVHELYGRFHGARVREFVPLFVERRARTALDELNVSYVPEERHAEPAAV</sequence>
<evidence type="ECO:0000313" key="1">
    <source>
        <dbReference type="EMBL" id="KDE96947.1"/>
    </source>
</evidence>
<keyword evidence="2" id="KW-1185">Reference proteome</keyword>
<dbReference type="Proteomes" id="UP000022835">
    <property type="component" value="Unassembled WGS sequence"/>
</dbReference>